<feature type="transmembrane region" description="Helical" evidence="7">
    <location>
        <begin position="642"/>
        <end position="668"/>
    </location>
</feature>
<evidence type="ECO:0000256" key="5">
    <source>
        <dbReference type="ARBA" id="ARBA00022989"/>
    </source>
</evidence>
<keyword evidence="6 7" id="KW-0472">Membrane</keyword>
<comment type="subcellular location">
    <subcellularLocation>
        <location evidence="1">Cell membrane</location>
        <topology evidence="1">Multi-pass membrane protein</topology>
    </subcellularLocation>
</comment>
<keyword evidence="5 7" id="KW-1133">Transmembrane helix</keyword>
<keyword evidence="3" id="KW-1003">Cell membrane</keyword>
<sequence>MTRWCFRHHLVVLLLWAVALGGTVLAGRLAGGAYAKDFKPPASESVRAADLMRTAFPARSGDTDVVVWRVDGPGTVRDAAVRDRMRAVLDRIAALPDVGQALSPYRADGAGQTSADGRTAYAQITYTRPTGDLAADRIERVVDTARSAATSGLTVEVGGPAAGGVDQPPPHLAEFAGLAVAAVVLYLAFGSFPAMLLPLVTALFGVGLGLAGIELLGHAMTMPSAALLLSTLIGLGVGIDYALFVVSRYRGGLREGLPPEPAAIDAARTSGRSVLFAGGIVCVSLLGMFAMGLDFLNGVAVATSLTVLLSVAAALTLLPALFGLLGTRVLSRRERRLPPAASSSGVPTTPRPGRAARWADVVQRRPRTFAVVASALVAVLSLPAFSLRLGVGDQGTLPESNTARRAYDMLADAFGPGFNGPLQMVVRPRDGGAEVPPAVLERLVGDVRATRGVAKATVMPLPGQARGGMSAGGAAPRMAVVQVIPATSPQDAGTGALIDRLRTGPAARDGSLEVLVGGATAVDKDLASTLAARLPLFLAVIVALGSVLLLAAFRSLAVPLLAAVLNVAATGTALGITVALFQWGWGTGVLGIGKPVPVTSFLPVLMIAMLFGLAMDYQVFLTGRMREEWLRTRDARRAVHAGLVHGGGVIVSAAVIMIAVFGAFVMSGDREGMLVGAGLAGAVAVEAFVLRTMLVPAVMTLLGAAAWWLPARAARERT</sequence>
<evidence type="ECO:0000313" key="10">
    <source>
        <dbReference type="Proteomes" id="UP000282674"/>
    </source>
</evidence>
<feature type="transmembrane region" description="Helical" evidence="7">
    <location>
        <begin position="534"/>
        <end position="553"/>
    </location>
</feature>
<keyword evidence="4 7" id="KW-0812">Transmembrane</keyword>
<feature type="domain" description="Membrane transport protein MMPL" evidence="8">
    <location>
        <begin position="398"/>
        <end position="715"/>
    </location>
</feature>
<dbReference type="RefSeq" id="WP_122195761.1">
    <property type="nucleotide sequence ID" value="NZ_JBHSKC010000007.1"/>
</dbReference>
<evidence type="ECO:0000256" key="1">
    <source>
        <dbReference type="ARBA" id="ARBA00004651"/>
    </source>
</evidence>
<comment type="caution">
    <text evidence="9">The sequence shown here is derived from an EMBL/GenBank/DDBJ whole genome shotgun (WGS) entry which is preliminary data.</text>
</comment>
<evidence type="ECO:0000256" key="2">
    <source>
        <dbReference type="ARBA" id="ARBA00010157"/>
    </source>
</evidence>
<feature type="transmembrane region" description="Helical" evidence="7">
    <location>
        <begin position="225"/>
        <end position="246"/>
    </location>
</feature>
<dbReference type="EMBL" id="RFFG01000032">
    <property type="protein sequence ID" value="RMI42542.1"/>
    <property type="molecule type" value="Genomic_DNA"/>
</dbReference>
<feature type="transmembrane region" description="Helical" evidence="7">
    <location>
        <begin position="688"/>
        <end position="709"/>
    </location>
</feature>
<evidence type="ECO:0000256" key="6">
    <source>
        <dbReference type="ARBA" id="ARBA00023136"/>
    </source>
</evidence>
<evidence type="ECO:0000313" key="9">
    <source>
        <dbReference type="EMBL" id="RMI42542.1"/>
    </source>
</evidence>
<feature type="transmembrane region" description="Helical" evidence="7">
    <location>
        <begin position="369"/>
        <end position="391"/>
    </location>
</feature>
<accession>A0A3M2LZH4</accession>
<dbReference type="Pfam" id="PF03176">
    <property type="entry name" value="MMPL"/>
    <property type="match status" value="2"/>
</dbReference>
<dbReference type="PANTHER" id="PTHR33406">
    <property type="entry name" value="MEMBRANE PROTEIN MJ1562-RELATED"/>
    <property type="match status" value="1"/>
</dbReference>
<gene>
    <name evidence="9" type="ORF">EBO15_19060</name>
</gene>
<dbReference type="Proteomes" id="UP000282674">
    <property type="component" value="Unassembled WGS sequence"/>
</dbReference>
<protein>
    <submittedName>
        <fullName evidence="9">MMPL family transporter</fullName>
    </submittedName>
</protein>
<dbReference type="Gene3D" id="1.20.1640.10">
    <property type="entry name" value="Multidrug efflux transporter AcrB transmembrane domain"/>
    <property type="match status" value="2"/>
</dbReference>
<feature type="transmembrane region" description="Helical" evidence="7">
    <location>
        <begin position="299"/>
        <end position="326"/>
    </location>
</feature>
<organism evidence="9 10">
    <name type="scientific">Actinomadura harenae</name>
    <dbReference type="NCBI Taxonomy" id="2483351"/>
    <lineage>
        <taxon>Bacteria</taxon>
        <taxon>Bacillati</taxon>
        <taxon>Actinomycetota</taxon>
        <taxon>Actinomycetes</taxon>
        <taxon>Streptosporangiales</taxon>
        <taxon>Thermomonosporaceae</taxon>
        <taxon>Actinomadura</taxon>
    </lineage>
</organism>
<dbReference type="AlphaFoldDB" id="A0A3M2LZH4"/>
<dbReference type="SUPFAM" id="SSF82866">
    <property type="entry name" value="Multidrug efflux transporter AcrB transmembrane domain"/>
    <property type="match status" value="2"/>
</dbReference>
<reference evidence="9 10" key="1">
    <citation type="submission" date="2018-10" db="EMBL/GenBank/DDBJ databases">
        <title>Isolation from soil.</title>
        <authorList>
            <person name="Hu J."/>
        </authorList>
    </citation>
    <scope>NUCLEOTIDE SEQUENCE [LARGE SCALE GENOMIC DNA]</scope>
    <source>
        <strain evidence="9 10">NEAU-Ht49</strain>
    </source>
</reference>
<evidence type="ECO:0000256" key="7">
    <source>
        <dbReference type="SAM" id="Phobius"/>
    </source>
</evidence>
<evidence type="ECO:0000259" key="8">
    <source>
        <dbReference type="Pfam" id="PF03176"/>
    </source>
</evidence>
<dbReference type="PANTHER" id="PTHR33406:SF11">
    <property type="entry name" value="MEMBRANE PROTEIN SCO6666-RELATED"/>
    <property type="match status" value="1"/>
</dbReference>
<feature type="transmembrane region" description="Helical" evidence="7">
    <location>
        <begin position="274"/>
        <end position="293"/>
    </location>
</feature>
<comment type="similarity">
    <text evidence="2">Belongs to the resistance-nodulation-cell division (RND) (TC 2.A.6) family. MmpL subfamily.</text>
</comment>
<proteinExistence type="inferred from homology"/>
<evidence type="ECO:0000256" key="3">
    <source>
        <dbReference type="ARBA" id="ARBA00022475"/>
    </source>
</evidence>
<dbReference type="InterPro" id="IPR004869">
    <property type="entry name" value="MMPL_dom"/>
</dbReference>
<feature type="domain" description="Membrane transport protein MMPL" evidence="8">
    <location>
        <begin position="38"/>
        <end position="368"/>
    </location>
</feature>
<dbReference type="GO" id="GO:0005886">
    <property type="term" value="C:plasma membrane"/>
    <property type="evidence" value="ECO:0007669"/>
    <property type="project" value="UniProtKB-SubCell"/>
</dbReference>
<name>A0A3M2LZH4_9ACTN</name>
<dbReference type="InterPro" id="IPR050545">
    <property type="entry name" value="Mycobact_MmpL"/>
</dbReference>
<evidence type="ECO:0000256" key="4">
    <source>
        <dbReference type="ARBA" id="ARBA00022692"/>
    </source>
</evidence>
<feature type="transmembrane region" description="Helical" evidence="7">
    <location>
        <begin position="601"/>
        <end position="621"/>
    </location>
</feature>
<keyword evidence="10" id="KW-1185">Reference proteome</keyword>
<feature type="transmembrane region" description="Helical" evidence="7">
    <location>
        <begin position="560"/>
        <end position="581"/>
    </location>
</feature>